<dbReference type="AlphaFoldDB" id="A0A9D4W326"/>
<reference evidence="8 9" key="1">
    <citation type="journal article" date="2022" name="Nat. Genet.">
        <title>Improved pea reference genome and pan-genome highlight genomic features and evolutionary characteristics.</title>
        <authorList>
            <person name="Yang T."/>
            <person name="Liu R."/>
            <person name="Luo Y."/>
            <person name="Hu S."/>
            <person name="Wang D."/>
            <person name="Wang C."/>
            <person name="Pandey M.K."/>
            <person name="Ge S."/>
            <person name="Xu Q."/>
            <person name="Li N."/>
            <person name="Li G."/>
            <person name="Huang Y."/>
            <person name="Saxena R.K."/>
            <person name="Ji Y."/>
            <person name="Li M."/>
            <person name="Yan X."/>
            <person name="He Y."/>
            <person name="Liu Y."/>
            <person name="Wang X."/>
            <person name="Xiang C."/>
            <person name="Varshney R.K."/>
            <person name="Ding H."/>
            <person name="Gao S."/>
            <person name="Zong X."/>
        </authorList>
    </citation>
    <scope>NUCLEOTIDE SEQUENCE [LARGE SCALE GENOMIC DNA]</scope>
    <source>
        <strain evidence="8 9">cv. Zhongwan 6</strain>
    </source>
</reference>
<evidence type="ECO:0000256" key="4">
    <source>
        <dbReference type="ARBA" id="ARBA00023163"/>
    </source>
</evidence>
<evidence type="ECO:0000256" key="5">
    <source>
        <dbReference type="ARBA" id="ARBA00023242"/>
    </source>
</evidence>
<keyword evidence="2" id="KW-0805">Transcription regulation</keyword>
<feature type="region of interest" description="Disordered" evidence="6">
    <location>
        <begin position="1"/>
        <end position="26"/>
    </location>
</feature>
<dbReference type="PROSITE" id="PS50863">
    <property type="entry name" value="B3"/>
    <property type="match status" value="1"/>
</dbReference>
<dbReference type="InterPro" id="IPR003340">
    <property type="entry name" value="B3_DNA-bd"/>
</dbReference>
<keyword evidence="4" id="KW-0804">Transcription</keyword>
<comment type="subcellular location">
    <subcellularLocation>
        <location evidence="1">Nucleus</location>
    </subcellularLocation>
</comment>
<sequence length="162" mass="18809">MEEIREISSGTNTEVNQPQPPNASDVADMFSKMNRIEENAVVGKGHHHNDVEIIAQQVNVVHDNPVQQSVNVAELASNLYWEKRMEKMSWGFLNPKRELCVDQTELNLVDLETTRFWDYDILKANMPNMENKPNMEKYFASGWYEYATSKKIKVGDVLQFHY</sequence>
<name>A0A9D4W326_PEA</name>
<accession>A0A9D4W326</accession>
<comment type="caution">
    <text evidence="8">The sequence shown here is derived from an EMBL/GenBank/DDBJ whole genome shotgun (WGS) entry which is preliminary data.</text>
</comment>
<evidence type="ECO:0000256" key="1">
    <source>
        <dbReference type="ARBA" id="ARBA00004123"/>
    </source>
</evidence>
<evidence type="ECO:0000256" key="6">
    <source>
        <dbReference type="SAM" id="MobiDB-lite"/>
    </source>
</evidence>
<evidence type="ECO:0000259" key="7">
    <source>
        <dbReference type="PROSITE" id="PS50863"/>
    </source>
</evidence>
<keyword evidence="5" id="KW-0539">Nucleus</keyword>
<evidence type="ECO:0000256" key="3">
    <source>
        <dbReference type="ARBA" id="ARBA00023125"/>
    </source>
</evidence>
<proteinExistence type="predicted"/>
<dbReference type="EMBL" id="JAMSHJ010000006">
    <property type="protein sequence ID" value="KAI5393460.1"/>
    <property type="molecule type" value="Genomic_DNA"/>
</dbReference>
<dbReference type="Proteomes" id="UP001058974">
    <property type="component" value="Chromosome 6"/>
</dbReference>
<evidence type="ECO:0000256" key="2">
    <source>
        <dbReference type="ARBA" id="ARBA00023015"/>
    </source>
</evidence>
<keyword evidence="3" id="KW-0238">DNA-binding</keyword>
<dbReference type="Gramene" id="Psat06G0055300-T1">
    <property type="protein sequence ID" value="KAI5393460.1"/>
    <property type="gene ID" value="KIW84_060553"/>
</dbReference>
<dbReference type="GO" id="GO:0003677">
    <property type="term" value="F:DNA binding"/>
    <property type="evidence" value="ECO:0007669"/>
    <property type="project" value="UniProtKB-KW"/>
</dbReference>
<dbReference type="GO" id="GO:0005634">
    <property type="term" value="C:nucleus"/>
    <property type="evidence" value="ECO:0007669"/>
    <property type="project" value="UniProtKB-SubCell"/>
</dbReference>
<evidence type="ECO:0000313" key="9">
    <source>
        <dbReference type="Proteomes" id="UP001058974"/>
    </source>
</evidence>
<protein>
    <recommendedName>
        <fullName evidence="7">TF-B3 domain-containing protein</fullName>
    </recommendedName>
</protein>
<organism evidence="8 9">
    <name type="scientific">Pisum sativum</name>
    <name type="common">Garden pea</name>
    <name type="synonym">Lathyrus oleraceus</name>
    <dbReference type="NCBI Taxonomy" id="3888"/>
    <lineage>
        <taxon>Eukaryota</taxon>
        <taxon>Viridiplantae</taxon>
        <taxon>Streptophyta</taxon>
        <taxon>Embryophyta</taxon>
        <taxon>Tracheophyta</taxon>
        <taxon>Spermatophyta</taxon>
        <taxon>Magnoliopsida</taxon>
        <taxon>eudicotyledons</taxon>
        <taxon>Gunneridae</taxon>
        <taxon>Pentapetalae</taxon>
        <taxon>rosids</taxon>
        <taxon>fabids</taxon>
        <taxon>Fabales</taxon>
        <taxon>Fabaceae</taxon>
        <taxon>Papilionoideae</taxon>
        <taxon>50 kb inversion clade</taxon>
        <taxon>NPAAA clade</taxon>
        <taxon>Hologalegina</taxon>
        <taxon>IRL clade</taxon>
        <taxon>Fabeae</taxon>
        <taxon>Lathyrus</taxon>
    </lineage>
</organism>
<evidence type="ECO:0000313" key="8">
    <source>
        <dbReference type="EMBL" id="KAI5393460.1"/>
    </source>
</evidence>
<feature type="compositionally biased region" description="Polar residues" evidence="6">
    <location>
        <begin position="8"/>
        <end position="17"/>
    </location>
</feature>
<gene>
    <name evidence="8" type="ORF">KIW84_060553</name>
</gene>
<keyword evidence="9" id="KW-1185">Reference proteome</keyword>
<dbReference type="InterPro" id="IPR015300">
    <property type="entry name" value="DNA-bd_pseudobarrel_sf"/>
</dbReference>
<dbReference type="SUPFAM" id="SSF101936">
    <property type="entry name" value="DNA-binding pseudobarrel domain"/>
    <property type="match status" value="1"/>
</dbReference>
<feature type="domain" description="TF-B3" evidence="7">
    <location>
        <begin position="105"/>
        <end position="162"/>
    </location>
</feature>